<dbReference type="GO" id="GO:0005525">
    <property type="term" value="F:GTP binding"/>
    <property type="evidence" value="ECO:0007669"/>
    <property type="project" value="UniProtKB-KW"/>
</dbReference>
<keyword evidence="5" id="KW-0251">Elongation factor</keyword>
<evidence type="ECO:0000313" key="6">
    <source>
        <dbReference type="EMBL" id="VAX34419.1"/>
    </source>
</evidence>
<reference evidence="5" key="1">
    <citation type="submission" date="2018-06" db="EMBL/GenBank/DDBJ databases">
        <authorList>
            <person name="Zhirakovskaya E."/>
        </authorList>
    </citation>
    <scope>NUCLEOTIDE SEQUENCE</scope>
</reference>
<name>A0A3B1CRX5_9ZZZZ</name>
<gene>
    <name evidence="5" type="ORF">MNBD_NITROSPIRAE02-14</name>
    <name evidence="6" type="ORF">MNBD_NITROSPIRAE03-904</name>
</gene>
<feature type="domain" description="Tr-type G" evidence="4">
    <location>
        <begin position="2"/>
        <end position="66"/>
    </location>
</feature>
<dbReference type="GO" id="GO:0003924">
    <property type="term" value="F:GTPase activity"/>
    <property type="evidence" value="ECO:0007669"/>
    <property type="project" value="InterPro"/>
</dbReference>
<dbReference type="InterPro" id="IPR050543">
    <property type="entry name" value="eIF2G"/>
</dbReference>
<dbReference type="SUPFAM" id="SSF52540">
    <property type="entry name" value="P-loop containing nucleoside triphosphate hydrolases"/>
    <property type="match status" value="1"/>
</dbReference>
<dbReference type="GO" id="GO:0000049">
    <property type="term" value="F:tRNA binding"/>
    <property type="evidence" value="ECO:0007669"/>
    <property type="project" value="TreeGrafter"/>
</dbReference>
<feature type="non-terminal residue" evidence="5">
    <location>
        <position position="69"/>
    </location>
</feature>
<proteinExistence type="predicted"/>
<organism evidence="5">
    <name type="scientific">hydrothermal vent metagenome</name>
    <dbReference type="NCBI Taxonomy" id="652676"/>
    <lineage>
        <taxon>unclassified sequences</taxon>
        <taxon>metagenomes</taxon>
        <taxon>ecological metagenomes</taxon>
    </lineage>
</organism>
<evidence type="ECO:0000256" key="2">
    <source>
        <dbReference type="ARBA" id="ARBA00022917"/>
    </source>
</evidence>
<keyword evidence="3" id="KW-0342">GTP-binding</keyword>
<keyword evidence="1" id="KW-0547">Nucleotide-binding</keyword>
<evidence type="ECO:0000259" key="4">
    <source>
        <dbReference type="Pfam" id="PF00009"/>
    </source>
</evidence>
<dbReference type="PANTHER" id="PTHR42854">
    <property type="entry name" value="EUKARYOTIC TRANSLATION INITIATION FACTOR 2 SUBUNIT 3 FAMILY MEMBER"/>
    <property type="match status" value="1"/>
</dbReference>
<dbReference type="GO" id="GO:0005829">
    <property type="term" value="C:cytosol"/>
    <property type="evidence" value="ECO:0007669"/>
    <property type="project" value="TreeGrafter"/>
</dbReference>
<dbReference type="InterPro" id="IPR000795">
    <property type="entry name" value="T_Tr_GTP-bd_dom"/>
</dbReference>
<dbReference type="Pfam" id="PF00009">
    <property type="entry name" value="GTP_EFTU"/>
    <property type="match status" value="1"/>
</dbReference>
<evidence type="ECO:0000256" key="3">
    <source>
        <dbReference type="ARBA" id="ARBA00023134"/>
    </source>
</evidence>
<dbReference type="AlphaFoldDB" id="A0A3B1CRX5"/>
<evidence type="ECO:0000313" key="5">
    <source>
        <dbReference type="EMBL" id="VAX29251.1"/>
    </source>
</evidence>
<dbReference type="GO" id="GO:0001514">
    <property type="term" value="P:selenocysteine incorporation"/>
    <property type="evidence" value="ECO:0007669"/>
    <property type="project" value="TreeGrafter"/>
</dbReference>
<accession>A0A3B1CRX5</accession>
<dbReference type="GO" id="GO:0016259">
    <property type="term" value="P:selenocysteine metabolic process"/>
    <property type="evidence" value="ECO:0007669"/>
    <property type="project" value="TreeGrafter"/>
</dbReference>
<dbReference type="PROSITE" id="PS00301">
    <property type="entry name" value="G_TR_1"/>
    <property type="match status" value="1"/>
</dbReference>
<dbReference type="InterPro" id="IPR027417">
    <property type="entry name" value="P-loop_NTPase"/>
</dbReference>
<dbReference type="EMBL" id="UOGI01000312">
    <property type="protein sequence ID" value="VAX34419.1"/>
    <property type="molecule type" value="Genomic_DNA"/>
</dbReference>
<dbReference type="GO" id="GO:0035368">
    <property type="term" value="F:selenocysteine insertion sequence binding"/>
    <property type="evidence" value="ECO:0007669"/>
    <property type="project" value="TreeGrafter"/>
</dbReference>
<dbReference type="PANTHER" id="PTHR42854:SF3">
    <property type="entry name" value="EUKARYOTIC TRANSLATION INITIATION FACTOR 2 SUBUNIT 3-RELATED"/>
    <property type="match status" value="1"/>
</dbReference>
<dbReference type="InterPro" id="IPR031157">
    <property type="entry name" value="G_TR_CS"/>
</dbReference>
<evidence type="ECO:0000256" key="1">
    <source>
        <dbReference type="ARBA" id="ARBA00022741"/>
    </source>
</evidence>
<sequence>MRYIILGTAGHIDHGKSALVKALTGVDPDRLKEEKERGITIELGFADIHYPDDLCVGIVDVPGHERLVR</sequence>
<dbReference type="EMBL" id="UOGH01000110">
    <property type="protein sequence ID" value="VAX29251.1"/>
    <property type="molecule type" value="Genomic_DNA"/>
</dbReference>
<dbReference type="Gene3D" id="3.40.50.300">
    <property type="entry name" value="P-loop containing nucleotide triphosphate hydrolases"/>
    <property type="match status" value="1"/>
</dbReference>
<keyword evidence="2" id="KW-0648">Protein biosynthesis</keyword>
<protein>
    <submittedName>
        <fullName evidence="5">Selenocysteine-specific translation elongation factor</fullName>
    </submittedName>
</protein>
<dbReference type="GO" id="GO:0003746">
    <property type="term" value="F:translation elongation factor activity"/>
    <property type="evidence" value="ECO:0007669"/>
    <property type="project" value="UniProtKB-KW"/>
</dbReference>